<evidence type="ECO:0000256" key="1">
    <source>
        <dbReference type="ARBA" id="ARBA00009291"/>
    </source>
</evidence>
<feature type="compositionally biased region" description="Polar residues" evidence="4">
    <location>
        <begin position="254"/>
        <end position="268"/>
    </location>
</feature>
<evidence type="ECO:0000313" key="6">
    <source>
        <dbReference type="Proteomes" id="UP000785679"/>
    </source>
</evidence>
<dbReference type="InterPro" id="IPR021622">
    <property type="entry name" value="Afadin/alpha-actinin-bd"/>
</dbReference>
<dbReference type="EMBL" id="RRYP01007964">
    <property type="protein sequence ID" value="TNV80114.1"/>
    <property type="molecule type" value="Genomic_DNA"/>
</dbReference>
<keyword evidence="6" id="KW-1185">Reference proteome</keyword>
<evidence type="ECO:0000313" key="5">
    <source>
        <dbReference type="EMBL" id="TNV80114.1"/>
    </source>
</evidence>
<reference evidence="5" key="1">
    <citation type="submission" date="2019-06" db="EMBL/GenBank/DDBJ databases">
        <authorList>
            <person name="Zheng W."/>
        </authorList>
    </citation>
    <scope>NUCLEOTIDE SEQUENCE</scope>
    <source>
        <strain evidence="5">QDHG01</strain>
    </source>
</reference>
<dbReference type="AlphaFoldDB" id="A0A8J8NSU2"/>
<evidence type="ECO:0000256" key="3">
    <source>
        <dbReference type="SAM" id="Coils"/>
    </source>
</evidence>
<comment type="similarity">
    <text evidence="1">Belongs to the ADIP family.</text>
</comment>
<feature type="region of interest" description="Disordered" evidence="4">
    <location>
        <begin position="244"/>
        <end position="268"/>
    </location>
</feature>
<proteinExistence type="inferred from homology"/>
<evidence type="ECO:0000256" key="4">
    <source>
        <dbReference type="SAM" id="MobiDB-lite"/>
    </source>
</evidence>
<organism evidence="5 6">
    <name type="scientific">Halteria grandinella</name>
    <dbReference type="NCBI Taxonomy" id="5974"/>
    <lineage>
        <taxon>Eukaryota</taxon>
        <taxon>Sar</taxon>
        <taxon>Alveolata</taxon>
        <taxon>Ciliophora</taxon>
        <taxon>Intramacronucleata</taxon>
        <taxon>Spirotrichea</taxon>
        <taxon>Stichotrichia</taxon>
        <taxon>Sporadotrichida</taxon>
        <taxon>Halteriidae</taxon>
        <taxon>Halteria</taxon>
    </lineage>
</organism>
<dbReference type="PANTHER" id="PTHR47057:SF1">
    <property type="entry name" value="AFADIN_ALPHA-ACTININ-BINDING PROTEIN"/>
    <property type="match status" value="1"/>
</dbReference>
<dbReference type="OrthoDB" id="312015at2759"/>
<feature type="region of interest" description="Disordered" evidence="4">
    <location>
        <begin position="506"/>
        <end position="547"/>
    </location>
</feature>
<name>A0A8J8NSU2_HALGN</name>
<dbReference type="PANTHER" id="PTHR47057">
    <property type="entry name" value="AFADIN/ALPHA-ACTININ-BINDING"/>
    <property type="match status" value="1"/>
</dbReference>
<feature type="region of interest" description="Disordered" evidence="4">
    <location>
        <begin position="91"/>
        <end position="111"/>
    </location>
</feature>
<dbReference type="Proteomes" id="UP000785679">
    <property type="component" value="Unassembled WGS sequence"/>
</dbReference>
<keyword evidence="2 3" id="KW-0175">Coiled coil</keyword>
<dbReference type="Pfam" id="PF11559">
    <property type="entry name" value="ADIP"/>
    <property type="match status" value="1"/>
</dbReference>
<feature type="coiled-coil region" evidence="3">
    <location>
        <begin position="269"/>
        <end position="296"/>
    </location>
</feature>
<evidence type="ECO:0000256" key="2">
    <source>
        <dbReference type="ARBA" id="ARBA00023054"/>
    </source>
</evidence>
<feature type="coiled-coil region" evidence="3">
    <location>
        <begin position="209"/>
        <end position="236"/>
    </location>
</feature>
<gene>
    <name evidence="5" type="ORF">FGO68_gene13387</name>
</gene>
<sequence length="564" mass="64845">MSEAYRIIIIEQMSAPNDLHNTKLTSILGECAQYFSEKQKLDNDGDSLMEQISPDKEVIKKHKFKPDEEDKEDSDEFVDNYDFLAQSSLLQSQTKPPQGEQPKGNTFGILSMPKLGAEDLDPLSSYLSINAPPQQLSPPLQPTDDQEEDLLTKACQRMKFQITSFNLPDPGNLRSSKKKDVRLRLKCLNAMLRQREKDVEYRSQYDLKLTRALQDREMWEEKCTRAQQRVIELDKEKYALQSTVKQREQDVKNTQDQQRQMSKNVTTASSQLEQKVTKLQCELKKREGEITKLQDQLRRLMGFDKLYYLNSIESTQKAIQGQAVQRAVPEHEFIQTVQQTKTLQKLQQENENLKGCLLLIQTELKDCMDTQLACFQALQNSTLFSEIRDRYQFKRSVNSLSLNLPQTTASIQQTCNLAIENSKKIKAFMSEVYNPQGIAVLVNEINQWIQDSIRLKNVESQAPGSILTLNDFKKFIKQTKCTCEFSNLQSNPLQVHQLVPEQRQPHFQQVEEQISQPALQQQKSTSVNRKKWGGPSVSPHNNQQSAQIGAFSQIVRQNQHNAGQ</sequence>
<protein>
    <submittedName>
        <fullName evidence="5">Uncharacterized protein</fullName>
    </submittedName>
</protein>
<feature type="region of interest" description="Disordered" evidence="4">
    <location>
        <begin position="124"/>
        <end position="145"/>
    </location>
</feature>
<comment type="caution">
    <text evidence="5">The sequence shown here is derived from an EMBL/GenBank/DDBJ whole genome shotgun (WGS) entry which is preliminary data.</text>
</comment>
<feature type="compositionally biased region" description="Polar residues" evidence="4">
    <location>
        <begin position="506"/>
        <end position="527"/>
    </location>
</feature>
<feature type="compositionally biased region" description="Polar residues" evidence="4">
    <location>
        <begin position="538"/>
        <end position="547"/>
    </location>
</feature>
<accession>A0A8J8NSU2</accession>